<dbReference type="EMBL" id="JADGIZ020000040">
    <property type="protein sequence ID" value="KAL2913861.1"/>
    <property type="molecule type" value="Genomic_DNA"/>
</dbReference>
<sequence>MAGLTTRVPRTAPRPRILKGNWYEEQLIVEEKLADFVERRRMPCPPPLPARDRPIAMQEHHKYPVMWVGINAHSMALNRPYVPHDAIARGAEPDAIERDAAPHGRRRDGNVHGGGAGGDACFGDRERRERDSCDDADGADAALRTHVDWTLADRQRHDASARRDAEWQTVRGTRLGEHRAHVQQHHHGHLHGHNQQHAHGHGNTHAHAHAHGHAHMRARAISRPGATAEAPFPARADPHGAQAHYLPLVRSIPVALVDSHSAVRLGDRVQLMLGDAALTFDMWTRTFVPVQGCEIPGLDEFQLFVATEPEMPASHAAHAARSAATSAGAVPLVRHVFEIAPCDGEEYPTPFLRIDTKFRLVTPKDSFEKQYAVKTTAVNTASLGSGSFTTAVLSLDTGSFSTAWQLAKRPGKMIAWEAQQTLLAYNTPVYIRHAATNTLLCAHDKKRQFLFGAAHSAIATLATSSAALGFEWRIVRV</sequence>
<comment type="caution">
    <text evidence="2">The sequence shown here is derived from an EMBL/GenBank/DDBJ whole genome shotgun (WGS) entry which is preliminary data.</text>
</comment>
<keyword evidence="3" id="KW-1185">Reference proteome</keyword>
<gene>
    <name evidence="2" type="ORF">HK105_206595</name>
</gene>
<evidence type="ECO:0000256" key="1">
    <source>
        <dbReference type="SAM" id="MobiDB-lite"/>
    </source>
</evidence>
<reference evidence="2 3" key="1">
    <citation type="submission" date="2023-09" db="EMBL/GenBank/DDBJ databases">
        <title>Pangenome analysis of Batrachochytrium dendrobatidis and related Chytrids.</title>
        <authorList>
            <person name="Yacoub M.N."/>
            <person name="Stajich J.E."/>
            <person name="James T.Y."/>
        </authorList>
    </citation>
    <scope>NUCLEOTIDE SEQUENCE [LARGE SCALE GENOMIC DNA]</scope>
    <source>
        <strain evidence="2 3">JEL0888</strain>
    </source>
</reference>
<dbReference type="PANTHER" id="PTHR24274:SF1">
    <property type="entry name" value="CILIA- AND FLAGELLA-ASSOCIATED PROTEIN 161"/>
    <property type="match status" value="1"/>
</dbReference>
<dbReference type="Proteomes" id="UP001527925">
    <property type="component" value="Unassembled WGS sequence"/>
</dbReference>
<protein>
    <submittedName>
        <fullName evidence="2">Uncharacterized protein</fullName>
    </submittedName>
</protein>
<proteinExistence type="predicted"/>
<feature type="region of interest" description="Disordered" evidence="1">
    <location>
        <begin position="90"/>
        <end position="125"/>
    </location>
</feature>
<evidence type="ECO:0000313" key="3">
    <source>
        <dbReference type="Proteomes" id="UP001527925"/>
    </source>
</evidence>
<evidence type="ECO:0000313" key="2">
    <source>
        <dbReference type="EMBL" id="KAL2913861.1"/>
    </source>
</evidence>
<organism evidence="2 3">
    <name type="scientific">Polyrhizophydium stewartii</name>
    <dbReference type="NCBI Taxonomy" id="2732419"/>
    <lineage>
        <taxon>Eukaryota</taxon>
        <taxon>Fungi</taxon>
        <taxon>Fungi incertae sedis</taxon>
        <taxon>Chytridiomycota</taxon>
        <taxon>Chytridiomycota incertae sedis</taxon>
        <taxon>Chytridiomycetes</taxon>
        <taxon>Rhizophydiales</taxon>
        <taxon>Rhizophydiales incertae sedis</taxon>
        <taxon>Polyrhizophydium</taxon>
    </lineage>
</organism>
<dbReference type="PANTHER" id="PTHR24274">
    <property type="entry name" value="CILIA- AND FLAGELLA-ASSOCIATED PROTEIN 161"/>
    <property type="match status" value="1"/>
</dbReference>
<feature type="region of interest" description="Disordered" evidence="1">
    <location>
        <begin position="185"/>
        <end position="214"/>
    </location>
</feature>
<dbReference type="InterPro" id="IPR055325">
    <property type="entry name" value="CF161"/>
</dbReference>
<accession>A0ABR4N311</accession>
<feature type="compositionally biased region" description="Gly residues" evidence="1">
    <location>
        <begin position="111"/>
        <end position="120"/>
    </location>
</feature>
<feature type="compositionally biased region" description="Basic and acidic residues" evidence="1">
    <location>
        <begin position="91"/>
        <end position="110"/>
    </location>
</feature>
<name>A0ABR4N311_9FUNG</name>